<reference evidence="1 2" key="1">
    <citation type="submission" date="2023-08" db="EMBL/GenBank/DDBJ databases">
        <title>Nocardioides seae sp. nov., a bacterium isolated from a soil.</title>
        <authorList>
            <person name="Wang X."/>
        </authorList>
    </citation>
    <scope>NUCLEOTIDE SEQUENCE [LARGE SCALE GENOMIC DNA]</scope>
    <source>
        <strain evidence="1 2">YZH12</strain>
    </source>
</reference>
<protein>
    <submittedName>
        <fullName evidence="1">Uncharacterized protein</fullName>
    </submittedName>
</protein>
<accession>A0ABU3Q137</accession>
<dbReference type="Proteomes" id="UP001268542">
    <property type="component" value="Unassembled WGS sequence"/>
</dbReference>
<keyword evidence="2" id="KW-1185">Reference proteome</keyword>
<dbReference type="EMBL" id="JAVYII010000009">
    <property type="protein sequence ID" value="MDT9595069.1"/>
    <property type="molecule type" value="Genomic_DNA"/>
</dbReference>
<organism evidence="1 2">
    <name type="scientific">Nocardioides imazamoxiresistens</name>
    <dbReference type="NCBI Taxonomy" id="3231893"/>
    <lineage>
        <taxon>Bacteria</taxon>
        <taxon>Bacillati</taxon>
        <taxon>Actinomycetota</taxon>
        <taxon>Actinomycetes</taxon>
        <taxon>Propionibacteriales</taxon>
        <taxon>Nocardioidaceae</taxon>
        <taxon>Nocardioides</taxon>
    </lineage>
</organism>
<dbReference type="RefSeq" id="WP_315735458.1">
    <property type="nucleotide sequence ID" value="NZ_JAVYII010000009.1"/>
</dbReference>
<proteinExistence type="predicted"/>
<gene>
    <name evidence="1" type="ORF">RDV89_18420</name>
</gene>
<evidence type="ECO:0000313" key="2">
    <source>
        <dbReference type="Proteomes" id="UP001268542"/>
    </source>
</evidence>
<sequence>MSEDPAVGLVRSLLQHLRSSSDDWASLALVVKLHPRGVRGVHGYTYDADGAFSGASARPSGINDAVAAYTASHFAPGEALPACLLVQFDRTSGRYEVTFEDTDATRWDVTPDNVDTMAASMRPQLG</sequence>
<comment type="caution">
    <text evidence="1">The sequence shown here is derived from an EMBL/GenBank/DDBJ whole genome shotgun (WGS) entry which is preliminary data.</text>
</comment>
<evidence type="ECO:0000313" key="1">
    <source>
        <dbReference type="EMBL" id="MDT9595069.1"/>
    </source>
</evidence>
<name>A0ABU3Q137_9ACTN</name>